<accession>C7N6T6</accession>
<dbReference type="InterPro" id="IPR036291">
    <property type="entry name" value="NAD(P)-bd_dom_sf"/>
</dbReference>
<dbReference type="Pfam" id="PF02558">
    <property type="entry name" value="ApbA"/>
    <property type="match status" value="1"/>
</dbReference>
<dbReference type="RefSeq" id="WP_012798723.1">
    <property type="nucleotide sequence ID" value="NC_013165.1"/>
</dbReference>
<sequence>MRVLVYGAGVIGCLYAALLSESGVDVTVYARGARLESLRTQGLRHTQGESIRKALVKAIGALDPDDSYDYVFLTVKENQVRTALAELSRNVSPTIVTMVNSLDPYETWEDICGAGRILPAFPGAGGGFENDVLHASLTPRLVQPTTFGEISGASTARLTQLAHMFRNARIPYQIVRDMRAWQICHLAMVVPIADAYYEAADPAHAGRDRKLMRTCASRIKTNFKALRSVGIRLTPAKMNLFAVLPSGLVAPILGRVFESRFGDVFMYRHSMKAPDEMRELHDGFYAYIEQARTTGKTAE</sequence>
<proteinExistence type="predicted"/>
<protein>
    <submittedName>
        <fullName evidence="2">Ketopantoate reductase</fullName>
    </submittedName>
</protein>
<reference evidence="2 3" key="1">
    <citation type="journal article" date="2009" name="Stand. Genomic Sci.">
        <title>Complete genome sequence of Slackia heliotrinireducens type strain (RHS 1).</title>
        <authorList>
            <person name="Pukall R."/>
            <person name="Lapidus A."/>
            <person name="Nolan M."/>
            <person name="Copeland A."/>
            <person name="Glavina Del Rio T."/>
            <person name="Lucas S."/>
            <person name="Chen F."/>
            <person name="Tice H."/>
            <person name="Cheng J.F."/>
            <person name="Chertkov O."/>
            <person name="Bruce D."/>
            <person name="Goodwin L."/>
            <person name="Kuske C."/>
            <person name="Brettin T."/>
            <person name="Detter J.C."/>
            <person name="Han C."/>
            <person name="Pitluck S."/>
            <person name="Pati A."/>
            <person name="Mavrommatis K."/>
            <person name="Ivanova N."/>
            <person name="Ovchinnikova G."/>
            <person name="Chen A."/>
            <person name="Palaniappan K."/>
            <person name="Schneider S."/>
            <person name="Rohde M."/>
            <person name="Chain P."/>
            <person name="D'haeseleer P."/>
            <person name="Goker M."/>
            <person name="Bristow J."/>
            <person name="Eisen J.A."/>
            <person name="Markowitz V."/>
            <person name="Kyrpides N.C."/>
            <person name="Klenk H.P."/>
            <person name="Hugenholtz P."/>
        </authorList>
    </citation>
    <scope>NUCLEOTIDE SEQUENCE [LARGE SCALE GENOMIC DNA]</scope>
    <source>
        <strain evidence="3">ATCC 29202 / DSM 20476 / NCTC 11029 / RHS 1</strain>
    </source>
</reference>
<dbReference type="STRING" id="471855.Shel_16020"/>
<evidence type="ECO:0000259" key="1">
    <source>
        <dbReference type="Pfam" id="PF02558"/>
    </source>
</evidence>
<organism evidence="2 3">
    <name type="scientific">Slackia heliotrinireducens (strain ATCC 29202 / DSM 20476 / NCTC 11029 / RHS 1)</name>
    <name type="common">Peptococcus heliotrinreducens</name>
    <dbReference type="NCBI Taxonomy" id="471855"/>
    <lineage>
        <taxon>Bacteria</taxon>
        <taxon>Bacillati</taxon>
        <taxon>Actinomycetota</taxon>
        <taxon>Coriobacteriia</taxon>
        <taxon>Eggerthellales</taxon>
        <taxon>Eggerthellaceae</taxon>
        <taxon>Slackia</taxon>
    </lineage>
</organism>
<dbReference type="InterPro" id="IPR013332">
    <property type="entry name" value="KPR_N"/>
</dbReference>
<evidence type="ECO:0000313" key="3">
    <source>
        <dbReference type="Proteomes" id="UP000002026"/>
    </source>
</evidence>
<dbReference type="Gene3D" id="3.40.50.720">
    <property type="entry name" value="NAD(P)-binding Rossmann-like Domain"/>
    <property type="match status" value="1"/>
</dbReference>
<name>C7N6T6_SLAHD</name>
<dbReference type="EMBL" id="CP001684">
    <property type="protein sequence ID" value="ACV22621.1"/>
    <property type="molecule type" value="Genomic_DNA"/>
</dbReference>
<dbReference type="SUPFAM" id="SSF51735">
    <property type="entry name" value="NAD(P)-binding Rossmann-fold domains"/>
    <property type="match status" value="1"/>
</dbReference>
<dbReference type="HOGENOM" id="CLU_055593_2_0_11"/>
<dbReference type="Proteomes" id="UP000002026">
    <property type="component" value="Chromosome"/>
</dbReference>
<evidence type="ECO:0000313" key="2">
    <source>
        <dbReference type="EMBL" id="ACV22621.1"/>
    </source>
</evidence>
<dbReference type="eggNOG" id="COG1893">
    <property type="taxonomic scope" value="Bacteria"/>
</dbReference>
<feature type="domain" description="Ketopantoate reductase N-terminal" evidence="1">
    <location>
        <begin position="3"/>
        <end position="121"/>
    </location>
</feature>
<keyword evidence="3" id="KW-1185">Reference proteome</keyword>
<gene>
    <name evidence="2" type="ordered locus">Shel_16020</name>
</gene>
<dbReference type="KEGG" id="shi:Shel_16020"/>
<dbReference type="AlphaFoldDB" id="C7N6T6"/>